<dbReference type="RefSeq" id="WP_091235478.1">
    <property type="nucleotide sequence ID" value="NZ_FMKA01000021.1"/>
</dbReference>
<dbReference type="InterPro" id="IPR013096">
    <property type="entry name" value="Cupin_2"/>
</dbReference>
<dbReference type="InterPro" id="IPR000514">
    <property type="entry name" value="Glyco_hydro_39"/>
</dbReference>
<dbReference type="Gene3D" id="3.20.20.80">
    <property type="entry name" value="Glycosidases"/>
    <property type="match status" value="1"/>
</dbReference>
<dbReference type="SUPFAM" id="SSF51445">
    <property type="entry name" value="(Trans)glycosidases"/>
    <property type="match status" value="1"/>
</dbReference>
<feature type="domain" description="HTH araC/xylS-type" evidence="7">
    <location>
        <begin position="165"/>
        <end position="263"/>
    </location>
</feature>
<dbReference type="Pfam" id="PF07883">
    <property type="entry name" value="Cupin_2"/>
    <property type="match status" value="1"/>
</dbReference>
<evidence type="ECO:0000256" key="3">
    <source>
        <dbReference type="ARBA" id="ARBA00023015"/>
    </source>
</evidence>
<keyword evidence="9" id="KW-1185">Reference proteome</keyword>
<keyword evidence="5" id="KW-0804">Transcription</keyword>
<dbReference type="SMART" id="SM00342">
    <property type="entry name" value="HTH_ARAC"/>
    <property type="match status" value="1"/>
</dbReference>
<evidence type="ECO:0000313" key="9">
    <source>
        <dbReference type="Proteomes" id="UP000199315"/>
    </source>
</evidence>
<dbReference type="EMBL" id="FMKA01000021">
    <property type="protein sequence ID" value="SCP98473.1"/>
    <property type="molecule type" value="Genomic_DNA"/>
</dbReference>
<dbReference type="CDD" id="cd02209">
    <property type="entry name" value="cupin_XRE_C"/>
    <property type="match status" value="1"/>
</dbReference>
<comment type="similarity">
    <text evidence="1">Belongs to the glycosyl hydrolase 39 family.</text>
</comment>
<name>A0A1D3TW87_9FIRM</name>
<evidence type="ECO:0000313" key="8">
    <source>
        <dbReference type="EMBL" id="SCP98473.1"/>
    </source>
</evidence>
<dbReference type="GO" id="GO:0043565">
    <property type="term" value="F:sequence-specific DNA binding"/>
    <property type="evidence" value="ECO:0007669"/>
    <property type="project" value="InterPro"/>
</dbReference>
<dbReference type="Pfam" id="PF01229">
    <property type="entry name" value="Glyco_hydro_39"/>
    <property type="match status" value="1"/>
</dbReference>
<dbReference type="PANTHER" id="PTHR43280:SF2">
    <property type="entry name" value="HTH-TYPE TRANSCRIPTIONAL REGULATOR EXSA"/>
    <property type="match status" value="1"/>
</dbReference>
<gene>
    <name evidence="8" type="ORF">SAMN05421730_102122</name>
</gene>
<sequence>MDRERELMEFYFITSTEVDTHYHQNLEILYVIKGKMEIQIDDAVYHLKEGDFILVNANKRHAISTKGLFGARFVIDFHVLAEYMDTLQLMFWCNTVADKNDAYESMRKILDRMLRWYFEKGEKGGQLYLNALSFEAVFILVSNFMVKADDTRLHKENTQDRIRVAQIQNYIQANFQNQMSLNDLAEKLFLTNAYLSKYIKKHMGLTFGEYINNVRLFHAVDELLYSNKNITHIAMDNGFPNPAAFTKAFRDIHGLTPSEYRKEMKKPKDSGDEKYYREEKNQQKILEYLEYIELEEKQKAENYWECSADVEKYKSREQLWNKMANVGEAYSLLQSDVQSQILEIKRETGMVYARIWNLLSEQNSFDEKEGYNFRKLDLVLDFIVDNHMKPYIELGHKPGIFMYTPERTLVEKEQQERIYTYDVFTTIVEKLCLHLVNRYGLDEVESWIFEFWNNPQLHMVEADGEYYKYFEMIYRTLKEISPKIKVGGAGFVLGYETPLYKKIFDIWSKRNIHPDFLSFGSFQYVSFLESGRMYGQKSIDGHYIQNQVELLHKVMDETGFQISELHINEWNFTVSNRNVLNDSCGQGAYIIRNSINMEGKVDFMAYWHGLDVYSEYYDTDSILNGDSGIISRDGIRKPSFYAFQFLNKLQPSLIIKDEHCIVTTNGRDRYTLICHNYKKLSSKYVFTEEDKIKIEEQDLFVEDTESLDLKFRLKNVKDGNYLVKTSYINNENGDIQELWKKLEFEKKLSSEEIEYLKKKAIPSVEMKTIKVAKEVLEIESILKAQEIRLIEIQYRYGQD</sequence>
<evidence type="ECO:0000256" key="4">
    <source>
        <dbReference type="ARBA" id="ARBA00023125"/>
    </source>
</evidence>
<protein>
    <submittedName>
        <fullName evidence="8">Beta-xylosidase</fullName>
    </submittedName>
</protein>
<dbReference type="OrthoDB" id="9776971at2"/>
<dbReference type="Gene3D" id="2.60.120.10">
    <property type="entry name" value="Jelly Rolls"/>
    <property type="match status" value="1"/>
</dbReference>
<dbReference type="GO" id="GO:0004553">
    <property type="term" value="F:hydrolase activity, hydrolyzing O-glycosyl compounds"/>
    <property type="evidence" value="ECO:0007669"/>
    <property type="project" value="InterPro"/>
</dbReference>
<dbReference type="InterPro" id="IPR014710">
    <property type="entry name" value="RmlC-like_jellyroll"/>
</dbReference>
<dbReference type="InterPro" id="IPR018060">
    <property type="entry name" value="HTH_AraC"/>
</dbReference>
<keyword evidence="4" id="KW-0238">DNA-binding</keyword>
<dbReference type="GO" id="GO:0003700">
    <property type="term" value="F:DNA-binding transcription factor activity"/>
    <property type="evidence" value="ECO:0007669"/>
    <property type="project" value="InterPro"/>
</dbReference>
<dbReference type="PRINTS" id="PR00745">
    <property type="entry name" value="GLHYDRLASE39"/>
</dbReference>
<dbReference type="PROSITE" id="PS01124">
    <property type="entry name" value="HTH_ARAC_FAMILY_2"/>
    <property type="match status" value="1"/>
</dbReference>
<dbReference type="PANTHER" id="PTHR43280">
    <property type="entry name" value="ARAC-FAMILY TRANSCRIPTIONAL REGULATOR"/>
    <property type="match status" value="1"/>
</dbReference>
<dbReference type="GO" id="GO:0005975">
    <property type="term" value="P:carbohydrate metabolic process"/>
    <property type="evidence" value="ECO:0007669"/>
    <property type="project" value="InterPro"/>
</dbReference>
<dbReference type="Gene3D" id="2.60.40.1500">
    <property type="entry name" value="Glycosyl hydrolase domain, family 39"/>
    <property type="match status" value="1"/>
</dbReference>
<evidence type="ECO:0000256" key="2">
    <source>
        <dbReference type="ARBA" id="ARBA00022801"/>
    </source>
</evidence>
<evidence type="ECO:0000256" key="6">
    <source>
        <dbReference type="ARBA" id="ARBA00023295"/>
    </source>
</evidence>
<dbReference type="InterPro" id="IPR009057">
    <property type="entry name" value="Homeodomain-like_sf"/>
</dbReference>
<dbReference type="STRING" id="1619234.SAMN05421730_102122"/>
<dbReference type="Pfam" id="PF12833">
    <property type="entry name" value="HTH_18"/>
    <property type="match status" value="1"/>
</dbReference>
<evidence type="ECO:0000256" key="5">
    <source>
        <dbReference type="ARBA" id="ARBA00023163"/>
    </source>
</evidence>
<reference evidence="8 9" key="1">
    <citation type="submission" date="2016-09" db="EMBL/GenBank/DDBJ databases">
        <authorList>
            <person name="Capua I."/>
            <person name="De Benedictis P."/>
            <person name="Joannis T."/>
            <person name="Lombin L.H."/>
            <person name="Cattoli G."/>
        </authorList>
    </citation>
    <scope>NUCLEOTIDE SEQUENCE [LARGE SCALE GENOMIC DNA]</scope>
    <source>
        <strain evidence="8 9">GluBS11</strain>
    </source>
</reference>
<dbReference type="Proteomes" id="UP000199315">
    <property type="component" value="Unassembled WGS sequence"/>
</dbReference>
<dbReference type="InterPro" id="IPR049166">
    <property type="entry name" value="GH39_cat"/>
</dbReference>
<keyword evidence="3" id="KW-0805">Transcription regulation</keyword>
<dbReference type="AlphaFoldDB" id="A0A1D3TW87"/>
<evidence type="ECO:0000259" key="7">
    <source>
        <dbReference type="PROSITE" id="PS01124"/>
    </source>
</evidence>
<accession>A0A1D3TW87</accession>
<dbReference type="SUPFAM" id="SSF51182">
    <property type="entry name" value="RmlC-like cupins"/>
    <property type="match status" value="1"/>
</dbReference>
<dbReference type="Gene3D" id="1.10.10.60">
    <property type="entry name" value="Homeodomain-like"/>
    <property type="match status" value="2"/>
</dbReference>
<evidence type="ECO:0000256" key="1">
    <source>
        <dbReference type="ARBA" id="ARBA00008875"/>
    </source>
</evidence>
<dbReference type="SUPFAM" id="SSF46689">
    <property type="entry name" value="Homeodomain-like"/>
    <property type="match status" value="2"/>
</dbReference>
<keyword evidence="2" id="KW-0378">Hydrolase</keyword>
<dbReference type="InterPro" id="IPR017853">
    <property type="entry name" value="GH"/>
</dbReference>
<dbReference type="InterPro" id="IPR011051">
    <property type="entry name" value="RmlC_Cupin_sf"/>
</dbReference>
<proteinExistence type="inferred from homology"/>
<dbReference type="SUPFAM" id="SSF51011">
    <property type="entry name" value="Glycosyl hydrolase domain"/>
    <property type="match status" value="1"/>
</dbReference>
<keyword evidence="6" id="KW-0326">Glycosidase</keyword>
<organism evidence="8 9">
    <name type="scientific">Anaerobium acetethylicum</name>
    <dbReference type="NCBI Taxonomy" id="1619234"/>
    <lineage>
        <taxon>Bacteria</taxon>
        <taxon>Bacillati</taxon>
        <taxon>Bacillota</taxon>
        <taxon>Clostridia</taxon>
        <taxon>Lachnospirales</taxon>
        <taxon>Lachnospiraceae</taxon>
        <taxon>Anaerobium</taxon>
    </lineage>
</organism>